<name>A0A4Y2HEF9_ARAVE</name>
<evidence type="ECO:0000256" key="2">
    <source>
        <dbReference type="SAM" id="Phobius"/>
    </source>
</evidence>
<accession>A0A4Y2HEF9</accession>
<feature type="transmembrane region" description="Helical" evidence="2">
    <location>
        <begin position="85"/>
        <end position="106"/>
    </location>
</feature>
<evidence type="ECO:0000313" key="3">
    <source>
        <dbReference type="EMBL" id="GBM63686.1"/>
    </source>
</evidence>
<keyword evidence="2" id="KW-1133">Transmembrane helix</keyword>
<keyword evidence="4" id="KW-1185">Reference proteome</keyword>
<feature type="region of interest" description="Disordered" evidence="1">
    <location>
        <begin position="1"/>
        <end position="20"/>
    </location>
</feature>
<comment type="caution">
    <text evidence="3">The sequence shown here is derived from an EMBL/GenBank/DDBJ whole genome shotgun (WGS) entry which is preliminary data.</text>
</comment>
<sequence length="121" mass="13760">MMRTTPQLAPPLQTSAPHQRKDVWPLRMIQRATGPIHGGSSVESCFEAATLRSRGRDLNTRPPRPRKFERKYIPSIHFRTSNSSACILQSESFIFILLILLLLFIFHADIQSQNISTDENG</sequence>
<evidence type="ECO:0000256" key="1">
    <source>
        <dbReference type="SAM" id="MobiDB-lite"/>
    </source>
</evidence>
<organism evidence="3 4">
    <name type="scientific">Araneus ventricosus</name>
    <name type="common">Orbweaver spider</name>
    <name type="synonym">Epeira ventricosa</name>
    <dbReference type="NCBI Taxonomy" id="182803"/>
    <lineage>
        <taxon>Eukaryota</taxon>
        <taxon>Metazoa</taxon>
        <taxon>Ecdysozoa</taxon>
        <taxon>Arthropoda</taxon>
        <taxon>Chelicerata</taxon>
        <taxon>Arachnida</taxon>
        <taxon>Araneae</taxon>
        <taxon>Araneomorphae</taxon>
        <taxon>Entelegynae</taxon>
        <taxon>Araneoidea</taxon>
        <taxon>Araneidae</taxon>
        <taxon>Araneus</taxon>
    </lineage>
</organism>
<keyword evidence="2" id="KW-0472">Membrane</keyword>
<dbReference type="AlphaFoldDB" id="A0A4Y2HEF9"/>
<dbReference type="EMBL" id="BGPR01001883">
    <property type="protein sequence ID" value="GBM63686.1"/>
    <property type="molecule type" value="Genomic_DNA"/>
</dbReference>
<gene>
    <name evidence="3" type="ORF">AVEN_198691_1</name>
</gene>
<keyword evidence="2" id="KW-0812">Transmembrane</keyword>
<evidence type="ECO:0000313" key="4">
    <source>
        <dbReference type="Proteomes" id="UP000499080"/>
    </source>
</evidence>
<reference evidence="3 4" key="1">
    <citation type="journal article" date="2019" name="Sci. Rep.">
        <title>Orb-weaving spider Araneus ventricosus genome elucidates the spidroin gene catalogue.</title>
        <authorList>
            <person name="Kono N."/>
            <person name="Nakamura H."/>
            <person name="Ohtoshi R."/>
            <person name="Moran D.A.P."/>
            <person name="Shinohara A."/>
            <person name="Yoshida Y."/>
            <person name="Fujiwara M."/>
            <person name="Mori M."/>
            <person name="Tomita M."/>
            <person name="Arakawa K."/>
        </authorList>
    </citation>
    <scope>NUCLEOTIDE SEQUENCE [LARGE SCALE GENOMIC DNA]</scope>
</reference>
<proteinExistence type="predicted"/>
<dbReference type="Proteomes" id="UP000499080">
    <property type="component" value="Unassembled WGS sequence"/>
</dbReference>
<feature type="compositionally biased region" description="Polar residues" evidence="1">
    <location>
        <begin position="1"/>
        <end position="17"/>
    </location>
</feature>
<protein>
    <submittedName>
        <fullName evidence="3">Uncharacterized protein</fullName>
    </submittedName>
</protein>